<gene>
    <name evidence="2" type="ORF">Vse01_36080</name>
</gene>
<dbReference type="OrthoDB" id="3370651at2"/>
<feature type="compositionally biased region" description="Basic and acidic residues" evidence="1">
    <location>
        <begin position="18"/>
        <end position="27"/>
    </location>
</feature>
<dbReference type="InterPro" id="IPR032724">
    <property type="entry name" value="SCP1.201-like"/>
</dbReference>
<evidence type="ECO:0008006" key="4">
    <source>
        <dbReference type="Google" id="ProtNLM"/>
    </source>
</evidence>
<protein>
    <recommendedName>
        <fullName evidence="4">SCP1.201-like deaminase</fullName>
    </recommendedName>
</protein>
<dbReference type="Proteomes" id="UP000607311">
    <property type="component" value="Unassembled WGS sequence"/>
</dbReference>
<dbReference type="AlphaFoldDB" id="A0A9W5XKL3"/>
<evidence type="ECO:0000313" key="3">
    <source>
        <dbReference type="Proteomes" id="UP000607311"/>
    </source>
</evidence>
<proteinExistence type="predicted"/>
<comment type="caution">
    <text evidence="2">The sequence shown here is derived from an EMBL/GenBank/DDBJ whole genome shotgun (WGS) entry which is preliminary data.</text>
</comment>
<organism evidence="2 3">
    <name type="scientific">Micromonospora sediminimaris</name>
    <dbReference type="NCBI Taxonomy" id="547162"/>
    <lineage>
        <taxon>Bacteria</taxon>
        <taxon>Bacillati</taxon>
        <taxon>Actinomycetota</taxon>
        <taxon>Actinomycetes</taxon>
        <taxon>Micromonosporales</taxon>
        <taxon>Micromonosporaceae</taxon>
        <taxon>Micromonospora</taxon>
    </lineage>
</organism>
<name>A0A9W5XKL3_9ACTN</name>
<keyword evidence="3" id="KW-1185">Reference proteome</keyword>
<sequence length="195" mass="20788">MGGGSNDRPPAVSAAADDATRPQHDPGGDAGGPSGKPTAGVPRPVGPDWVPADPATLPERVRHAVDHFQPRPAGATRPTLGLFNGEEIYSGGGDRSLAADLDHDPLRGPPVTFYDHAESKAAARMRRTHAQEADLAIDNTVCGSNDRDQSYPWTCDKMLPAILPAGSRLRVWVTRDGGTTWWHRVYTGTGERITP</sequence>
<dbReference type="Pfam" id="PF14428">
    <property type="entry name" value="DddA-like"/>
    <property type="match status" value="1"/>
</dbReference>
<accession>A0A9W5XKL3</accession>
<reference evidence="2" key="1">
    <citation type="submission" date="2021-01" db="EMBL/GenBank/DDBJ databases">
        <title>Whole genome shotgun sequence of Verrucosispora sediminis NBRC 107745.</title>
        <authorList>
            <person name="Komaki H."/>
            <person name="Tamura T."/>
        </authorList>
    </citation>
    <scope>NUCLEOTIDE SEQUENCE</scope>
    <source>
        <strain evidence="2">NBRC 107745</strain>
    </source>
</reference>
<dbReference type="EMBL" id="BOPD01000021">
    <property type="protein sequence ID" value="GIJ34460.1"/>
    <property type="molecule type" value="Genomic_DNA"/>
</dbReference>
<evidence type="ECO:0000256" key="1">
    <source>
        <dbReference type="SAM" id="MobiDB-lite"/>
    </source>
</evidence>
<feature type="region of interest" description="Disordered" evidence="1">
    <location>
        <begin position="1"/>
        <end position="54"/>
    </location>
</feature>
<evidence type="ECO:0000313" key="2">
    <source>
        <dbReference type="EMBL" id="GIJ34460.1"/>
    </source>
</evidence>